<name>A0A8H3DS77_9AGAM</name>
<dbReference type="AlphaFoldDB" id="A0A8H3DS77"/>
<evidence type="ECO:0000313" key="2">
    <source>
        <dbReference type="EMBL" id="CAE7084781.1"/>
    </source>
</evidence>
<evidence type="ECO:0000256" key="1">
    <source>
        <dbReference type="SAM" id="Coils"/>
    </source>
</evidence>
<proteinExistence type="predicted"/>
<gene>
    <name evidence="2" type="ORF">RDB_LOCUS26790</name>
</gene>
<organism evidence="2 3">
    <name type="scientific">Rhizoctonia solani</name>
    <dbReference type="NCBI Taxonomy" id="456999"/>
    <lineage>
        <taxon>Eukaryota</taxon>
        <taxon>Fungi</taxon>
        <taxon>Dikarya</taxon>
        <taxon>Basidiomycota</taxon>
        <taxon>Agaricomycotina</taxon>
        <taxon>Agaricomycetes</taxon>
        <taxon>Cantharellales</taxon>
        <taxon>Ceratobasidiaceae</taxon>
        <taxon>Rhizoctonia</taxon>
    </lineage>
</organism>
<comment type="caution">
    <text evidence="2">The sequence shown here is derived from an EMBL/GenBank/DDBJ whole genome shotgun (WGS) entry which is preliminary data.</text>
</comment>
<accession>A0A8H3DS77</accession>
<reference evidence="2" key="1">
    <citation type="submission" date="2021-01" db="EMBL/GenBank/DDBJ databases">
        <authorList>
            <person name="Kaushik A."/>
        </authorList>
    </citation>
    <scope>NUCLEOTIDE SEQUENCE</scope>
    <source>
        <strain evidence="2">AG5</strain>
    </source>
</reference>
<feature type="coiled-coil region" evidence="1">
    <location>
        <begin position="270"/>
        <end position="326"/>
    </location>
</feature>
<sequence>DLHIGNLGGYFSHTLAEPMNNWFKCVCNKMRRFRDPGGNRSLVGGNDLFSGNSLNRVVTPRRNIYILLVGPFGCGKTELINICSGPDQTISQHEVDYRLLNTTSFDSPSCTEIDIHTRIAELLLQLASQNKHISGIIYCHSSNMALLSGTTQRSLLVLTELLLGRQNINRLTILILPSNATHKRAEEIARTILDCPTSFGEAVAGGAFTVAGGWTKQDMTKHLWRYRSMEPFCPPICHPTASQYDSPQQIVEHILGSYGRQTVEFYAQSFHQLAQDKQALEAQVTRYQVEAGQRAAHGNADPRTPSEDEYARLRQAERDYASLRSQIQLQNGYEQGAIVQHLREINDMIERLGDSISEHLVDTYGEKAFNKGTKVVTISDACDLPGLQTWLHQYPAQMHLLPGPEQQSDKRLNLSIDEFITFFVRSRFCSILSDMMFKPFHPLAEPTENLRLIDYYREIQKQEQQYTAGKWRSITFQMLRTNLRRTMEDHIEVIVQEFLGNFLEPIAEYLFGLGKVSLGGHHYGDIRRIIQKSWEWIARTKTEVIMLGDFHPTGCVPGSFDSASTMEFELSPRSPRSKHTLCTLGLGLISRKATGGGKSPDETIILKTSVLTDSYYLSS</sequence>
<evidence type="ECO:0008006" key="4">
    <source>
        <dbReference type="Google" id="ProtNLM"/>
    </source>
</evidence>
<dbReference type="Proteomes" id="UP000663827">
    <property type="component" value="Unassembled WGS sequence"/>
</dbReference>
<protein>
    <recommendedName>
        <fullName evidence="4">G domain-containing protein</fullName>
    </recommendedName>
</protein>
<feature type="non-terminal residue" evidence="2">
    <location>
        <position position="1"/>
    </location>
</feature>
<dbReference type="EMBL" id="CAJNJQ010000542">
    <property type="protein sequence ID" value="CAE7084781.1"/>
    <property type="molecule type" value="Genomic_DNA"/>
</dbReference>
<evidence type="ECO:0000313" key="3">
    <source>
        <dbReference type="Proteomes" id="UP000663827"/>
    </source>
</evidence>
<keyword evidence="1" id="KW-0175">Coiled coil</keyword>